<feature type="non-terminal residue" evidence="3">
    <location>
        <position position="251"/>
    </location>
</feature>
<gene>
    <name evidence="3" type="primary">PARPA_02489.1 scaffold 4605</name>
</gene>
<dbReference type="EMBL" id="LN720943">
    <property type="protein sequence ID" value="CEP09050.1"/>
    <property type="molecule type" value="Genomic_DNA"/>
</dbReference>
<protein>
    <recommendedName>
        <fullName evidence="2">FAR1 domain-containing protein</fullName>
    </recommendedName>
</protein>
<dbReference type="STRING" id="35722.A0A0B7N0M3"/>
<dbReference type="InterPro" id="IPR052579">
    <property type="entry name" value="Zinc_finger_SWIM"/>
</dbReference>
<organism evidence="3 4">
    <name type="scientific">Parasitella parasitica</name>
    <dbReference type="NCBI Taxonomy" id="35722"/>
    <lineage>
        <taxon>Eukaryota</taxon>
        <taxon>Fungi</taxon>
        <taxon>Fungi incertae sedis</taxon>
        <taxon>Mucoromycota</taxon>
        <taxon>Mucoromycotina</taxon>
        <taxon>Mucoromycetes</taxon>
        <taxon>Mucorales</taxon>
        <taxon>Mucorineae</taxon>
        <taxon>Mucoraceae</taxon>
        <taxon>Parasitella</taxon>
    </lineage>
</organism>
<feature type="compositionally biased region" description="Basic and acidic residues" evidence="1">
    <location>
        <begin position="1"/>
        <end position="15"/>
    </location>
</feature>
<dbReference type="Pfam" id="PF03101">
    <property type="entry name" value="FAR1"/>
    <property type="match status" value="1"/>
</dbReference>
<sequence>ELRTEIERQSEKSADYNETNGDEINIRNVDVGSPDYLGPFDTMELAEEKLSIFAESKDFAIRTFRSSRDKETNTKINVTYVCIYSGSPKPKKFIPKSDQKAHRNTESQRKNCPFEAYIGRKSSKKFYIKMKNCEHNHQPTKNELSMHSYRRQLNEQQIALVATLYKAGASPTSIMATLNERFPEQVLDKRSIYNATARVRLEELDGHTPIQFLVNKLSADKSYIYETAVNNENGRLESLFLLKKESLEIFN</sequence>
<dbReference type="PANTHER" id="PTHR31569">
    <property type="entry name" value="SWIM-TYPE DOMAIN-CONTAINING PROTEIN"/>
    <property type="match status" value="1"/>
</dbReference>
<accession>A0A0B7N0M3</accession>
<dbReference type="AlphaFoldDB" id="A0A0B7N0M3"/>
<feature type="non-terminal residue" evidence="3">
    <location>
        <position position="1"/>
    </location>
</feature>
<reference evidence="3 4" key="1">
    <citation type="submission" date="2014-09" db="EMBL/GenBank/DDBJ databases">
        <authorList>
            <person name="Ellenberger Sabrina"/>
        </authorList>
    </citation>
    <scope>NUCLEOTIDE SEQUENCE [LARGE SCALE GENOMIC DNA]</scope>
    <source>
        <strain evidence="3 4">CBS 412.66</strain>
    </source>
</reference>
<proteinExistence type="predicted"/>
<feature type="domain" description="FAR1" evidence="2">
    <location>
        <begin position="53"/>
        <end position="138"/>
    </location>
</feature>
<evidence type="ECO:0000256" key="1">
    <source>
        <dbReference type="SAM" id="MobiDB-lite"/>
    </source>
</evidence>
<dbReference type="PANTHER" id="PTHR31569:SF4">
    <property type="entry name" value="SWIM-TYPE DOMAIN-CONTAINING PROTEIN"/>
    <property type="match status" value="1"/>
</dbReference>
<evidence type="ECO:0000313" key="3">
    <source>
        <dbReference type="EMBL" id="CEP09050.1"/>
    </source>
</evidence>
<dbReference type="Proteomes" id="UP000054107">
    <property type="component" value="Unassembled WGS sequence"/>
</dbReference>
<evidence type="ECO:0000313" key="4">
    <source>
        <dbReference type="Proteomes" id="UP000054107"/>
    </source>
</evidence>
<evidence type="ECO:0000259" key="2">
    <source>
        <dbReference type="Pfam" id="PF03101"/>
    </source>
</evidence>
<feature type="region of interest" description="Disordered" evidence="1">
    <location>
        <begin position="1"/>
        <end position="21"/>
    </location>
</feature>
<dbReference type="InterPro" id="IPR004330">
    <property type="entry name" value="FAR1_DNA_bnd_dom"/>
</dbReference>
<name>A0A0B7N0M3_9FUNG</name>
<dbReference type="OrthoDB" id="2379842at2759"/>
<keyword evidence="4" id="KW-1185">Reference proteome</keyword>